<protein>
    <submittedName>
        <fullName evidence="1">Uncharacterized protein</fullName>
    </submittedName>
</protein>
<comment type="caution">
    <text evidence="1">The sequence shown here is derived from an EMBL/GenBank/DDBJ whole genome shotgun (WGS) entry which is preliminary data.</text>
</comment>
<dbReference type="AlphaFoldDB" id="A0A0F9RHU4"/>
<gene>
    <name evidence="1" type="ORF">LCGC14_0643910</name>
</gene>
<dbReference type="EMBL" id="LAZR01001173">
    <property type="protein sequence ID" value="KKN49292.1"/>
    <property type="molecule type" value="Genomic_DNA"/>
</dbReference>
<accession>A0A0F9RHU4</accession>
<name>A0A0F9RHU4_9ZZZZ</name>
<sequence>MLTYRMMAGPHAGQMTADVEEAIRWLTEIAIVTPEHAQMMRDETAKSKANAKSDRNVDRVIDAAAAKFEDRETE</sequence>
<organism evidence="1">
    <name type="scientific">marine sediment metagenome</name>
    <dbReference type="NCBI Taxonomy" id="412755"/>
    <lineage>
        <taxon>unclassified sequences</taxon>
        <taxon>metagenomes</taxon>
        <taxon>ecological metagenomes</taxon>
    </lineage>
</organism>
<evidence type="ECO:0000313" key="1">
    <source>
        <dbReference type="EMBL" id="KKN49292.1"/>
    </source>
</evidence>
<reference evidence="1" key="1">
    <citation type="journal article" date="2015" name="Nature">
        <title>Complex archaea that bridge the gap between prokaryotes and eukaryotes.</title>
        <authorList>
            <person name="Spang A."/>
            <person name="Saw J.H."/>
            <person name="Jorgensen S.L."/>
            <person name="Zaremba-Niedzwiedzka K."/>
            <person name="Martijn J."/>
            <person name="Lind A.E."/>
            <person name="van Eijk R."/>
            <person name="Schleper C."/>
            <person name="Guy L."/>
            <person name="Ettema T.J."/>
        </authorList>
    </citation>
    <scope>NUCLEOTIDE SEQUENCE</scope>
</reference>
<proteinExistence type="predicted"/>